<gene>
    <name evidence="2" type="ORF">PYW07_009736</name>
</gene>
<dbReference type="Gene3D" id="3.40.50.720">
    <property type="entry name" value="NAD(P)-binding Rossmann-like Domain"/>
    <property type="match status" value="1"/>
</dbReference>
<accession>A0AAD7YCT8</accession>
<protein>
    <recommendedName>
        <fullName evidence="4">Retinol dehydrogenase 11</fullName>
    </recommendedName>
</protein>
<organism evidence="2 3">
    <name type="scientific">Mythimna separata</name>
    <name type="common">Oriental armyworm</name>
    <name type="synonym">Pseudaletia separata</name>
    <dbReference type="NCBI Taxonomy" id="271217"/>
    <lineage>
        <taxon>Eukaryota</taxon>
        <taxon>Metazoa</taxon>
        <taxon>Ecdysozoa</taxon>
        <taxon>Arthropoda</taxon>
        <taxon>Hexapoda</taxon>
        <taxon>Insecta</taxon>
        <taxon>Pterygota</taxon>
        <taxon>Neoptera</taxon>
        <taxon>Endopterygota</taxon>
        <taxon>Lepidoptera</taxon>
        <taxon>Glossata</taxon>
        <taxon>Ditrysia</taxon>
        <taxon>Noctuoidea</taxon>
        <taxon>Noctuidae</taxon>
        <taxon>Noctuinae</taxon>
        <taxon>Hadenini</taxon>
        <taxon>Mythimna</taxon>
    </lineage>
</organism>
<dbReference type="AlphaFoldDB" id="A0AAD7YCT8"/>
<proteinExistence type="predicted"/>
<dbReference type="PANTHER" id="PTHR43157">
    <property type="entry name" value="PHOSPHATIDYLINOSITOL-GLYCAN BIOSYNTHESIS CLASS F PROTEIN-RELATED"/>
    <property type="match status" value="1"/>
</dbReference>
<dbReference type="Proteomes" id="UP001231518">
    <property type="component" value="Chromosome 23"/>
</dbReference>
<dbReference type="InterPro" id="IPR036291">
    <property type="entry name" value="NAD(P)-bd_dom_sf"/>
</dbReference>
<dbReference type="PRINTS" id="PR00081">
    <property type="entry name" value="GDHRDH"/>
</dbReference>
<dbReference type="PANTHER" id="PTHR43157:SF73">
    <property type="entry name" value="WW DOMAIN-CONTAINING OXIDOREDUCTASE-LIKE PROTEIN"/>
    <property type="match status" value="1"/>
</dbReference>
<dbReference type="InterPro" id="IPR002347">
    <property type="entry name" value="SDR_fam"/>
</dbReference>
<dbReference type="SUPFAM" id="SSF51735">
    <property type="entry name" value="NAD(P)-binding Rossmann-fold domains"/>
    <property type="match status" value="1"/>
</dbReference>
<evidence type="ECO:0000313" key="2">
    <source>
        <dbReference type="EMBL" id="KAJ8710370.1"/>
    </source>
</evidence>
<name>A0AAD7YCT8_MYTSE</name>
<evidence type="ECO:0000313" key="3">
    <source>
        <dbReference type="Proteomes" id="UP001231518"/>
    </source>
</evidence>
<dbReference type="GO" id="GO:0016491">
    <property type="term" value="F:oxidoreductase activity"/>
    <property type="evidence" value="ECO:0007669"/>
    <property type="project" value="UniProtKB-KW"/>
</dbReference>
<reference evidence="2" key="1">
    <citation type="submission" date="2023-03" db="EMBL/GenBank/DDBJ databases">
        <title>Chromosome-level genomes of two armyworms, Mythimna separata and Mythimna loreyi, provide insights into the biosynthesis and reception of sex pheromones.</title>
        <authorList>
            <person name="Zhao H."/>
        </authorList>
    </citation>
    <scope>NUCLEOTIDE SEQUENCE</scope>
    <source>
        <strain evidence="2">BeijingLab</strain>
        <tissue evidence="2">Pupa</tissue>
    </source>
</reference>
<sequence length="328" mass="36621">MDYLSGWCKSQNRLEGSTIIVTGSNTGIGKETALDLYKRGARVIMACRNLKKAEAAKEDIEKLTKIAQGTGELVVEELDLCSLDSVRSFCARVTARERSIRGVVCNAGVMMCREGRTRDGFETHLASNHLGHALLTLLLLPILIQNGPSRIVFVSSIIHALYELDLDDLNFDRKPYNAFEAYCRSKAANVLFARALADKLKEQNITNVTTYSLHPGVIRTEISRHFDEGFFYSASFLFNIVLGWLRLIKSPQCGAQTTIYCAVDDACAEENGLYYSDCAVTRPSKQCQDSAQANRLWDLTIQALKLNVDYNKALDIKGQYNNLKLNKL</sequence>
<keyword evidence="1" id="KW-0560">Oxidoreductase</keyword>
<dbReference type="EMBL" id="JARGEI010000023">
    <property type="protein sequence ID" value="KAJ8710370.1"/>
    <property type="molecule type" value="Genomic_DNA"/>
</dbReference>
<dbReference type="Pfam" id="PF00106">
    <property type="entry name" value="adh_short"/>
    <property type="match status" value="1"/>
</dbReference>
<evidence type="ECO:0000256" key="1">
    <source>
        <dbReference type="ARBA" id="ARBA00023002"/>
    </source>
</evidence>
<comment type="caution">
    <text evidence="2">The sequence shown here is derived from an EMBL/GenBank/DDBJ whole genome shotgun (WGS) entry which is preliminary data.</text>
</comment>
<keyword evidence="3" id="KW-1185">Reference proteome</keyword>
<evidence type="ECO:0008006" key="4">
    <source>
        <dbReference type="Google" id="ProtNLM"/>
    </source>
</evidence>